<feature type="non-terminal residue" evidence="1">
    <location>
        <position position="1"/>
    </location>
</feature>
<gene>
    <name evidence="1" type="ORF">HMPREF0083_00145</name>
</gene>
<sequence length="71" mass="8149">ACPETDEYNVLVIILEKEKRHLPLCAAAPTVTQKMSHKKTIVIVSDYKLTTRLLQKKCRKMRNTKGHSDLL</sequence>
<evidence type="ECO:0000313" key="2">
    <source>
        <dbReference type="Proteomes" id="UP000016511"/>
    </source>
</evidence>
<dbReference type="STRING" id="649747.HMPREF0083_00145"/>
<dbReference type="AlphaFoldDB" id="U1WSZ9"/>
<reference evidence="1 2" key="1">
    <citation type="submission" date="2013-08" db="EMBL/GenBank/DDBJ databases">
        <authorList>
            <person name="Weinstock G."/>
            <person name="Sodergren E."/>
            <person name="Wylie T."/>
            <person name="Fulton L."/>
            <person name="Fulton R."/>
            <person name="Fronick C."/>
            <person name="O'Laughlin M."/>
            <person name="Godfrey J."/>
            <person name="Miner T."/>
            <person name="Herter B."/>
            <person name="Appelbaum E."/>
            <person name="Cordes M."/>
            <person name="Lek S."/>
            <person name="Wollam A."/>
            <person name="Pepin K.H."/>
            <person name="Palsikar V.B."/>
            <person name="Mitreva M."/>
            <person name="Wilson R.K."/>
        </authorList>
    </citation>
    <scope>NUCLEOTIDE SEQUENCE [LARGE SCALE GENOMIC DNA]</scope>
    <source>
        <strain evidence="1 2">ATCC 12856</strain>
    </source>
</reference>
<dbReference type="HOGENOM" id="CLU_2727903_0_0_9"/>
<evidence type="ECO:0000313" key="1">
    <source>
        <dbReference type="EMBL" id="ERI11744.1"/>
    </source>
</evidence>
<dbReference type="RefSeq" id="WP_021619452.1">
    <property type="nucleotide sequence ID" value="NZ_KE952680.1"/>
</dbReference>
<organism evidence="1 2">
    <name type="scientific">Aneurinibacillus aneurinilyticus ATCC 12856</name>
    <dbReference type="NCBI Taxonomy" id="649747"/>
    <lineage>
        <taxon>Bacteria</taxon>
        <taxon>Bacillati</taxon>
        <taxon>Bacillota</taxon>
        <taxon>Bacilli</taxon>
        <taxon>Bacillales</taxon>
        <taxon>Paenibacillaceae</taxon>
        <taxon>Aneurinibacillus group</taxon>
        <taxon>Aneurinibacillus</taxon>
    </lineage>
</organism>
<keyword evidence="2" id="KW-1185">Reference proteome</keyword>
<dbReference type="EMBL" id="AWSJ01000013">
    <property type="protein sequence ID" value="ERI11744.1"/>
    <property type="molecule type" value="Genomic_DNA"/>
</dbReference>
<protein>
    <submittedName>
        <fullName evidence="1">Uncharacterized protein</fullName>
    </submittedName>
</protein>
<dbReference type="Proteomes" id="UP000016511">
    <property type="component" value="Unassembled WGS sequence"/>
</dbReference>
<name>U1WSZ9_ANEAE</name>
<dbReference type="GeneID" id="92842287"/>
<accession>U1WSZ9</accession>
<comment type="caution">
    <text evidence="1">The sequence shown here is derived from an EMBL/GenBank/DDBJ whole genome shotgun (WGS) entry which is preliminary data.</text>
</comment>
<proteinExistence type="predicted"/>